<dbReference type="InterPro" id="IPR002550">
    <property type="entry name" value="CNNM"/>
</dbReference>
<evidence type="ECO:0000259" key="13">
    <source>
        <dbReference type="PROSITE" id="PS51371"/>
    </source>
</evidence>
<sequence length="471" mass="50212">MAVDPVPVMDTPTLAAATAAGLPDLQLIFFAAGLVVLAGLIAMTEAALTAVSPARAAELARDGARGARTLQVVAGDVVRHLNLLLLLRLLAELTATTLVALVAVDTFGAGWRAALITAGAMTVVSFVVVGVGPRTLGRQHAYPVGRAAAPLVRWLGRVLNPLASLLILIGNAVTPGRGFREGPFATQLELREMVDLAEQRGVVEHGERQMIQSVFALGDTIAREVMVPRTEMVWIEQGKTLSQALALFLRSGFSRIPVIGENVDDVLGVLYLKDLVRRTQGGAPEDLRCRVSELMRPATFVPESKPVDDLLSEMQAARNHLVIVVDEYGGTGGLVTIEDILEEIVGEITDEYDVERPPVEHLDDGSVRVTARLPVEDLGELFDTELPTDEVETVGGLLAQALGRVPIPGAEAEVAGLRLVAEGTTGRRNRIDTLLVSRVASTGTQDESGQGAQAEPRDNENRSEERQPADA</sequence>
<dbReference type="InterPro" id="IPR005170">
    <property type="entry name" value="Transptr-assoc_dom"/>
</dbReference>
<dbReference type="PROSITE" id="PS51371">
    <property type="entry name" value="CBS"/>
    <property type="match status" value="2"/>
</dbReference>
<keyword evidence="4 10" id="KW-0812">Transmembrane</keyword>
<dbReference type="SUPFAM" id="SSF56176">
    <property type="entry name" value="FAD-binding/transporter-associated domain-like"/>
    <property type="match status" value="1"/>
</dbReference>
<gene>
    <name evidence="15" type="ORF">E1091_03115</name>
</gene>
<evidence type="ECO:0000256" key="10">
    <source>
        <dbReference type="PROSITE-ProRule" id="PRU01193"/>
    </source>
</evidence>
<protein>
    <submittedName>
        <fullName evidence="15">HlyC/CorC family transporter</fullName>
    </submittedName>
</protein>
<evidence type="ECO:0000256" key="4">
    <source>
        <dbReference type="ARBA" id="ARBA00022692"/>
    </source>
</evidence>
<feature type="transmembrane region" description="Helical" evidence="12">
    <location>
        <begin position="85"/>
        <end position="104"/>
    </location>
</feature>
<dbReference type="InterPro" id="IPR016169">
    <property type="entry name" value="FAD-bd_PCMH_sub2"/>
</dbReference>
<evidence type="ECO:0000256" key="12">
    <source>
        <dbReference type="SAM" id="Phobius"/>
    </source>
</evidence>
<evidence type="ECO:0000256" key="5">
    <source>
        <dbReference type="ARBA" id="ARBA00022737"/>
    </source>
</evidence>
<evidence type="ECO:0000256" key="11">
    <source>
        <dbReference type="SAM" id="MobiDB-lite"/>
    </source>
</evidence>
<feature type="transmembrane region" description="Helical" evidence="12">
    <location>
        <begin position="27"/>
        <end position="51"/>
    </location>
</feature>
<feature type="transmembrane region" description="Helical" evidence="12">
    <location>
        <begin position="110"/>
        <end position="133"/>
    </location>
</feature>
<evidence type="ECO:0000256" key="6">
    <source>
        <dbReference type="ARBA" id="ARBA00022989"/>
    </source>
</evidence>
<evidence type="ECO:0000256" key="7">
    <source>
        <dbReference type="ARBA" id="ARBA00023122"/>
    </source>
</evidence>
<keyword evidence="5" id="KW-0677">Repeat</keyword>
<dbReference type="PANTHER" id="PTHR22777:SF32">
    <property type="entry name" value="UPF0053 INNER MEMBRANE PROTEIN YFJD"/>
    <property type="match status" value="1"/>
</dbReference>
<name>A0ABY2DKL6_9ACTN</name>
<dbReference type="SMART" id="SM01091">
    <property type="entry name" value="CorC_HlyC"/>
    <property type="match status" value="1"/>
</dbReference>
<dbReference type="InterPro" id="IPR000644">
    <property type="entry name" value="CBS_dom"/>
</dbReference>
<feature type="region of interest" description="Disordered" evidence="11">
    <location>
        <begin position="434"/>
        <end position="471"/>
    </location>
</feature>
<evidence type="ECO:0000256" key="3">
    <source>
        <dbReference type="ARBA" id="ARBA00022475"/>
    </source>
</evidence>
<keyword evidence="8 10" id="KW-0472">Membrane</keyword>
<reference evidence="15 16" key="1">
    <citation type="submission" date="2019-02" db="EMBL/GenBank/DDBJ databases">
        <title>Draft genome sequences of novel Actinobacteria.</title>
        <authorList>
            <person name="Sahin N."/>
            <person name="Ay H."/>
            <person name="Saygin H."/>
        </authorList>
    </citation>
    <scope>NUCLEOTIDE SEQUENCE [LARGE SCALE GENOMIC DNA]</scope>
    <source>
        <strain evidence="15 16">JCM 30529</strain>
    </source>
</reference>
<dbReference type="InterPro" id="IPR036318">
    <property type="entry name" value="FAD-bd_PCMH-like_sf"/>
</dbReference>
<dbReference type="InterPro" id="IPR046342">
    <property type="entry name" value="CBS_dom_sf"/>
</dbReference>
<evidence type="ECO:0000313" key="15">
    <source>
        <dbReference type="EMBL" id="TDC01317.1"/>
    </source>
</evidence>
<keyword evidence="7 9" id="KW-0129">CBS domain</keyword>
<comment type="caution">
    <text evidence="15">The sequence shown here is derived from an EMBL/GenBank/DDBJ whole genome shotgun (WGS) entry which is preliminary data.</text>
</comment>
<evidence type="ECO:0000256" key="1">
    <source>
        <dbReference type="ARBA" id="ARBA00004651"/>
    </source>
</evidence>
<dbReference type="CDD" id="cd04590">
    <property type="entry name" value="CBS_pair_CorC_HlyC_assoc"/>
    <property type="match status" value="1"/>
</dbReference>
<keyword evidence="16" id="KW-1185">Reference proteome</keyword>
<evidence type="ECO:0000256" key="8">
    <source>
        <dbReference type="ARBA" id="ARBA00023136"/>
    </source>
</evidence>
<evidence type="ECO:0000256" key="2">
    <source>
        <dbReference type="ARBA" id="ARBA00006337"/>
    </source>
</evidence>
<evidence type="ECO:0000259" key="14">
    <source>
        <dbReference type="PROSITE" id="PS51846"/>
    </source>
</evidence>
<dbReference type="SMART" id="SM00116">
    <property type="entry name" value="CBS"/>
    <property type="match status" value="2"/>
</dbReference>
<feature type="compositionally biased region" description="Basic and acidic residues" evidence="11">
    <location>
        <begin position="455"/>
        <end position="471"/>
    </location>
</feature>
<dbReference type="SUPFAM" id="SSF54631">
    <property type="entry name" value="CBS-domain pair"/>
    <property type="match status" value="1"/>
</dbReference>
<accession>A0ABY2DKL6</accession>
<dbReference type="Gene3D" id="3.30.465.10">
    <property type="match status" value="1"/>
</dbReference>
<dbReference type="Pfam" id="PF03471">
    <property type="entry name" value="CorC_HlyC"/>
    <property type="match status" value="1"/>
</dbReference>
<comment type="similarity">
    <text evidence="2">Belongs to the UPF0053 family.</text>
</comment>
<comment type="subcellular location">
    <subcellularLocation>
        <location evidence="1">Cell membrane</location>
        <topology evidence="1">Multi-pass membrane protein</topology>
    </subcellularLocation>
</comment>
<dbReference type="PANTHER" id="PTHR22777">
    <property type="entry name" value="HEMOLYSIN-RELATED"/>
    <property type="match status" value="1"/>
</dbReference>
<dbReference type="Pfam" id="PF00571">
    <property type="entry name" value="CBS"/>
    <property type="match status" value="2"/>
</dbReference>
<dbReference type="Gene3D" id="3.10.580.10">
    <property type="entry name" value="CBS-domain"/>
    <property type="match status" value="1"/>
</dbReference>
<organism evidence="15 16">
    <name type="scientific">Micromonospora fluostatini</name>
    <dbReference type="NCBI Taxonomy" id="1629071"/>
    <lineage>
        <taxon>Bacteria</taxon>
        <taxon>Bacillati</taxon>
        <taxon>Actinomycetota</taxon>
        <taxon>Actinomycetes</taxon>
        <taxon>Micromonosporales</taxon>
        <taxon>Micromonosporaceae</taxon>
        <taxon>Micromonospora</taxon>
    </lineage>
</organism>
<keyword evidence="3" id="KW-1003">Cell membrane</keyword>
<feature type="domain" description="CBS" evidence="13">
    <location>
        <begin position="226"/>
        <end position="285"/>
    </location>
</feature>
<dbReference type="EMBL" id="SMKE01000056">
    <property type="protein sequence ID" value="TDC01317.1"/>
    <property type="molecule type" value="Genomic_DNA"/>
</dbReference>
<evidence type="ECO:0000313" key="16">
    <source>
        <dbReference type="Proteomes" id="UP000295626"/>
    </source>
</evidence>
<feature type="domain" description="CBS" evidence="13">
    <location>
        <begin position="294"/>
        <end position="351"/>
    </location>
</feature>
<feature type="domain" description="CNNM transmembrane" evidence="14">
    <location>
        <begin position="20"/>
        <end position="207"/>
    </location>
</feature>
<evidence type="ECO:0000256" key="9">
    <source>
        <dbReference type="PROSITE-ProRule" id="PRU00703"/>
    </source>
</evidence>
<feature type="compositionally biased region" description="Polar residues" evidence="11">
    <location>
        <begin position="439"/>
        <end position="451"/>
    </location>
</feature>
<proteinExistence type="inferred from homology"/>
<feature type="transmembrane region" description="Helical" evidence="12">
    <location>
        <begin position="154"/>
        <end position="173"/>
    </location>
</feature>
<dbReference type="Pfam" id="PF01595">
    <property type="entry name" value="CNNM"/>
    <property type="match status" value="1"/>
</dbReference>
<keyword evidence="6 10" id="KW-1133">Transmembrane helix</keyword>
<dbReference type="PROSITE" id="PS51846">
    <property type="entry name" value="CNNM"/>
    <property type="match status" value="1"/>
</dbReference>
<dbReference type="Proteomes" id="UP000295626">
    <property type="component" value="Unassembled WGS sequence"/>
</dbReference>
<dbReference type="InterPro" id="IPR044751">
    <property type="entry name" value="Ion_transp-like_CBS"/>
</dbReference>